<dbReference type="EMBL" id="JBDIML010000004">
    <property type="protein sequence ID" value="MEN2768123.1"/>
    <property type="molecule type" value="Genomic_DNA"/>
</dbReference>
<dbReference type="CDD" id="cd08645">
    <property type="entry name" value="FMT_core_GART"/>
    <property type="match status" value="1"/>
</dbReference>
<proteinExistence type="inferred from homology"/>
<comment type="catalytic activity">
    <reaction evidence="4">
        <text>N(1)-(5-phospho-beta-D-ribosyl)glycinamide + (6R)-10-formyltetrahydrofolate = N(2)-formyl-N(1)-(5-phospho-beta-D-ribosyl)glycinamide + (6S)-5,6,7,8-tetrahydrofolate + H(+)</text>
        <dbReference type="Rhea" id="RHEA:15053"/>
        <dbReference type="ChEBI" id="CHEBI:15378"/>
        <dbReference type="ChEBI" id="CHEBI:57453"/>
        <dbReference type="ChEBI" id="CHEBI:143788"/>
        <dbReference type="ChEBI" id="CHEBI:147286"/>
        <dbReference type="ChEBI" id="CHEBI:195366"/>
        <dbReference type="EC" id="2.1.2.2"/>
    </reaction>
</comment>
<evidence type="ECO:0000313" key="6">
    <source>
        <dbReference type="EMBL" id="MEN2768123.1"/>
    </source>
</evidence>
<comment type="caution">
    <text evidence="4">Lacks conserved residue(s) required for the propagation of feature annotation.</text>
</comment>
<dbReference type="InterPro" id="IPR036477">
    <property type="entry name" value="Formyl_transf_N_sf"/>
</dbReference>
<evidence type="ECO:0000259" key="5">
    <source>
        <dbReference type="Pfam" id="PF00551"/>
    </source>
</evidence>
<feature type="binding site" evidence="4">
    <location>
        <position position="64"/>
    </location>
    <ligand>
        <name>(6R)-10-formyltetrahydrofolate</name>
        <dbReference type="ChEBI" id="CHEBI:195366"/>
    </ligand>
</feature>
<reference evidence="6 7" key="1">
    <citation type="submission" date="2024-05" db="EMBL/GenBank/DDBJ databases">
        <authorList>
            <person name="Haq I."/>
            <person name="Ullah Z."/>
            <person name="Ahmad R."/>
            <person name="Li M."/>
            <person name="Tong Y."/>
        </authorList>
    </citation>
    <scope>NUCLEOTIDE SEQUENCE [LARGE SCALE GENOMIC DNA]</scope>
    <source>
        <strain evidence="6 7">16A2E</strain>
    </source>
</reference>
<evidence type="ECO:0000256" key="1">
    <source>
        <dbReference type="ARBA" id="ARBA00005054"/>
    </source>
</evidence>
<keyword evidence="7" id="KW-1185">Reference proteome</keyword>
<keyword evidence="3 4" id="KW-0658">Purine biosynthesis</keyword>
<feature type="site" description="Raises pKa of active site His" evidence="4">
    <location>
        <position position="144"/>
    </location>
</feature>
<feature type="active site" description="Proton donor" evidence="4">
    <location>
        <position position="108"/>
    </location>
</feature>
<comment type="similarity">
    <text evidence="4">Belongs to the GART family.</text>
</comment>
<feature type="binding site" evidence="4">
    <location>
        <position position="106"/>
    </location>
    <ligand>
        <name>(6R)-10-formyltetrahydrofolate</name>
        <dbReference type="ChEBI" id="CHEBI:195366"/>
    </ligand>
</feature>
<dbReference type="InterPro" id="IPR002376">
    <property type="entry name" value="Formyl_transf_N"/>
</dbReference>
<comment type="function">
    <text evidence="4">Catalyzes the transfer of a formyl group from 10-formyltetrahydrofolate to 5-phospho-ribosyl-glycinamide (GAR), producing 5-phospho-ribosyl-N-formylglycinamide (FGAR) and tetrahydrofolate.</text>
</comment>
<accession>A0ABU9XKT5</accession>
<evidence type="ECO:0000256" key="2">
    <source>
        <dbReference type="ARBA" id="ARBA00022679"/>
    </source>
</evidence>
<comment type="caution">
    <text evidence="6">The sequence shown here is derived from an EMBL/GenBank/DDBJ whole genome shotgun (WGS) entry which is preliminary data.</text>
</comment>
<feature type="binding site" evidence="4">
    <location>
        <begin position="14"/>
        <end position="16"/>
    </location>
    <ligand>
        <name>N(1)-(5-phospho-beta-D-ribosyl)glycinamide</name>
        <dbReference type="ChEBI" id="CHEBI:143788"/>
    </ligand>
</feature>
<name>A0ABU9XKT5_9BACI</name>
<evidence type="ECO:0000256" key="4">
    <source>
        <dbReference type="HAMAP-Rule" id="MF_01930"/>
    </source>
</evidence>
<keyword evidence="2 4" id="KW-0808">Transferase</keyword>
<dbReference type="SUPFAM" id="SSF53328">
    <property type="entry name" value="Formyltransferase"/>
    <property type="match status" value="1"/>
</dbReference>
<dbReference type="Pfam" id="PF00551">
    <property type="entry name" value="Formyl_trans_N"/>
    <property type="match status" value="1"/>
</dbReference>
<evidence type="ECO:0000313" key="7">
    <source>
        <dbReference type="Proteomes" id="UP001444625"/>
    </source>
</evidence>
<dbReference type="RefSeq" id="WP_345825606.1">
    <property type="nucleotide sequence ID" value="NZ_JBDIML010000004.1"/>
</dbReference>
<feature type="domain" description="Formyl transferase N-terminal" evidence="5">
    <location>
        <begin position="5"/>
        <end position="181"/>
    </location>
</feature>
<organism evidence="6 7">
    <name type="scientific">Ornithinibacillus xuwenensis</name>
    <dbReference type="NCBI Taxonomy" id="3144668"/>
    <lineage>
        <taxon>Bacteria</taxon>
        <taxon>Bacillati</taxon>
        <taxon>Bacillota</taxon>
        <taxon>Bacilli</taxon>
        <taxon>Bacillales</taxon>
        <taxon>Bacillaceae</taxon>
        <taxon>Ornithinibacillus</taxon>
    </lineage>
</organism>
<dbReference type="NCBIfam" id="TIGR00639">
    <property type="entry name" value="PurN"/>
    <property type="match status" value="1"/>
</dbReference>
<evidence type="ECO:0000256" key="3">
    <source>
        <dbReference type="ARBA" id="ARBA00022755"/>
    </source>
</evidence>
<dbReference type="EC" id="2.1.2.2" evidence="4"/>
<gene>
    <name evidence="4 6" type="primary">purN</name>
    <name evidence="6" type="ORF">ABC228_13150</name>
</gene>
<dbReference type="Proteomes" id="UP001444625">
    <property type="component" value="Unassembled WGS sequence"/>
</dbReference>
<dbReference type="InterPro" id="IPR004607">
    <property type="entry name" value="GART"/>
</dbReference>
<dbReference type="GO" id="GO:0004644">
    <property type="term" value="F:phosphoribosylglycinamide formyltransferase activity"/>
    <property type="evidence" value="ECO:0007669"/>
    <property type="project" value="UniProtKB-EC"/>
</dbReference>
<dbReference type="PANTHER" id="PTHR43369:SF2">
    <property type="entry name" value="PHOSPHORIBOSYLGLYCINAMIDE FORMYLTRANSFERASE"/>
    <property type="match status" value="1"/>
</dbReference>
<dbReference type="Gene3D" id="3.40.50.170">
    <property type="entry name" value="Formyl transferase, N-terminal domain"/>
    <property type="match status" value="1"/>
</dbReference>
<dbReference type="PANTHER" id="PTHR43369">
    <property type="entry name" value="PHOSPHORIBOSYLGLYCINAMIDE FORMYLTRANSFERASE"/>
    <property type="match status" value="1"/>
</dbReference>
<dbReference type="HAMAP" id="MF_01930">
    <property type="entry name" value="PurN"/>
    <property type="match status" value="1"/>
</dbReference>
<sequence length="191" mass="21150">MNKVKAAVFASGNGSNFEAIMKHEKLACDVVLLVCDKPGASVIEKASSYSVQTFVLNPEDFESKGKYEEEILIKLEQEGVEWIFLAGYMRIAGETLLHAYERKIMNIHPSLLPAFPGKDAIGQAFRAGVAVTGVTVHFIDEGVDTGPIIAQEQVEIFPEDTEELLKIRIQKVEHVLYPTVINSILLSDKME</sequence>
<comment type="pathway">
    <text evidence="1 4">Purine metabolism; IMP biosynthesis via de novo pathway; N(2)-formyl-N(1)-(5-phospho-D-ribosyl)glycinamide from N(1)-(5-phospho-D-ribosyl)glycinamide (10-formyl THF route): step 1/1.</text>
</comment>
<protein>
    <recommendedName>
        <fullName evidence="4">Phosphoribosylglycinamide formyltransferase</fullName>
        <ecNumber evidence="4">2.1.2.2</ecNumber>
    </recommendedName>
    <alternativeName>
        <fullName evidence="4">5'-phosphoribosylglycinamide transformylase</fullName>
    </alternativeName>
    <alternativeName>
        <fullName evidence="4">GAR transformylase</fullName>
        <shortName evidence="4">GART</shortName>
    </alternativeName>
</protein>